<dbReference type="Proteomes" id="UP001500967">
    <property type="component" value="Unassembled WGS sequence"/>
</dbReference>
<keyword evidence="5" id="KW-1185">Reference proteome</keyword>
<feature type="transmembrane region" description="Helical" evidence="2">
    <location>
        <begin position="236"/>
        <end position="256"/>
    </location>
</feature>
<dbReference type="RefSeq" id="WP_344652276.1">
    <property type="nucleotide sequence ID" value="NZ_BAAAGX010000025.1"/>
</dbReference>
<organism evidence="4 5">
    <name type="scientific">Cryptosporangium japonicum</name>
    <dbReference type="NCBI Taxonomy" id="80872"/>
    <lineage>
        <taxon>Bacteria</taxon>
        <taxon>Bacillati</taxon>
        <taxon>Actinomycetota</taxon>
        <taxon>Actinomycetes</taxon>
        <taxon>Cryptosporangiales</taxon>
        <taxon>Cryptosporangiaceae</taxon>
        <taxon>Cryptosporangium</taxon>
    </lineage>
</organism>
<feature type="domain" description="Uracil-DNA glycosylase-like" evidence="3">
    <location>
        <begin position="86"/>
        <end position="186"/>
    </location>
</feature>
<evidence type="ECO:0000259" key="3">
    <source>
        <dbReference type="Pfam" id="PF03167"/>
    </source>
</evidence>
<dbReference type="CDD" id="cd10035">
    <property type="entry name" value="UDG_like"/>
    <property type="match status" value="1"/>
</dbReference>
<gene>
    <name evidence="4" type="ORF">GCM10009539_60090</name>
</gene>
<proteinExistence type="predicted"/>
<comment type="caution">
    <text evidence="4">The sequence shown here is derived from an EMBL/GenBank/DDBJ whole genome shotgun (WGS) entry which is preliminary data.</text>
</comment>
<feature type="region of interest" description="Disordered" evidence="1">
    <location>
        <begin position="1"/>
        <end position="20"/>
    </location>
</feature>
<dbReference type="InterPro" id="IPR036895">
    <property type="entry name" value="Uracil-DNA_glycosylase-like_sf"/>
</dbReference>
<sequence>MGRHKRMRDPRFRRQQERDTYAPHVRPVNELVDELRAVRGRGWVPYVAPWHGGSEARVLSVLRDPGKKTLAAGGSGFLCIENDDESAKRQAELFEAVGVSPRDITPWNAYPWYIDAKPTAEQLLLGVPPLLRLIALMPDLRVVLLQGNDAQESWDLLVKREPRLVRERGLVVVRTYHPSPKAIWHKDAVERRRREEDRRTKYGAVADALRAARAEAGDHDAGIAPGRLRRIAPGPLAKAAVPAAGAAIALVAASLVRRGRR</sequence>
<keyword evidence="2" id="KW-0812">Transmembrane</keyword>
<dbReference type="Pfam" id="PF03167">
    <property type="entry name" value="UDG"/>
    <property type="match status" value="1"/>
</dbReference>
<feature type="compositionally biased region" description="Basic and acidic residues" evidence="1">
    <location>
        <begin position="9"/>
        <end position="20"/>
    </location>
</feature>
<protein>
    <recommendedName>
        <fullName evidence="3">Uracil-DNA glycosylase-like domain-containing protein</fullName>
    </recommendedName>
</protein>
<evidence type="ECO:0000256" key="2">
    <source>
        <dbReference type="SAM" id="Phobius"/>
    </source>
</evidence>
<name>A0ABP3EJ85_9ACTN</name>
<keyword evidence="2" id="KW-1133">Transmembrane helix</keyword>
<dbReference type="SUPFAM" id="SSF52141">
    <property type="entry name" value="Uracil-DNA glycosylase-like"/>
    <property type="match status" value="1"/>
</dbReference>
<dbReference type="InterPro" id="IPR005122">
    <property type="entry name" value="Uracil-DNA_glycosylase-like"/>
</dbReference>
<reference evidence="5" key="1">
    <citation type="journal article" date="2019" name="Int. J. Syst. Evol. Microbiol.">
        <title>The Global Catalogue of Microorganisms (GCM) 10K type strain sequencing project: providing services to taxonomists for standard genome sequencing and annotation.</title>
        <authorList>
            <consortium name="The Broad Institute Genomics Platform"/>
            <consortium name="The Broad Institute Genome Sequencing Center for Infectious Disease"/>
            <person name="Wu L."/>
            <person name="Ma J."/>
        </authorList>
    </citation>
    <scope>NUCLEOTIDE SEQUENCE [LARGE SCALE GENOMIC DNA]</scope>
    <source>
        <strain evidence="5">JCM 10425</strain>
    </source>
</reference>
<dbReference type="EMBL" id="BAAAGX010000025">
    <property type="protein sequence ID" value="GAA0265520.1"/>
    <property type="molecule type" value="Genomic_DNA"/>
</dbReference>
<evidence type="ECO:0000256" key="1">
    <source>
        <dbReference type="SAM" id="MobiDB-lite"/>
    </source>
</evidence>
<evidence type="ECO:0000313" key="5">
    <source>
        <dbReference type="Proteomes" id="UP001500967"/>
    </source>
</evidence>
<keyword evidence="2" id="KW-0472">Membrane</keyword>
<dbReference type="Gene3D" id="3.40.470.10">
    <property type="entry name" value="Uracil-DNA glycosylase-like domain"/>
    <property type="match status" value="1"/>
</dbReference>
<accession>A0ABP3EJ85</accession>
<evidence type="ECO:0000313" key="4">
    <source>
        <dbReference type="EMBL" id="GAA0265520.1"/>
    </source>
</evidence>